<keyword evidence="1" id="KW-0677">Repeat</keyword>
<dbReference type="Proteomes" id="UP001163046">
    <property type="component" value="Unassembled WGS sequence"/>
</dbReference>
<evidence type="ECO:0000256" key="2">
    <source>
        <dbReference type="ARBA" id="ARBA00023157"/>
    </source>
</evidence>
<keyword evidence="4" id="KW-1133">Transmembrane helix</keyword>
<dbReference type="PROSITE" id="PS50835">
    <property type="entry name" value="IG_LIKE"/>
    <property type="match status" value="1"/>
</dbReference>
<evidence type="ECO:0000256" key="1">
    <source>
        <dbReference type="ARBA" id="ARBA00022737"/>
    </source>
</evidence>
<dbReference type="Pfam" id="PF13895">
    <property type="entry name" value="Ig_2"/>
    <property type="match status" value="1"/>
</dbReference>
<dbReference type="GO" id="GO:0098609">
    <property type="term" value="P:cell-cell adhesion"/>
    <property type="evidence" value="ECO:0007669"/>
    <property type="project" value="TreeGrafter"/>
</dbReference>
<protein>
    <submittedName>
        <fullName evidence="8">Uncharacterized protein</fullName>
    </submittedName>
</protein>
<name>A0A9W9Z0I0_9CNID</name>
<keyword evidence="9" id="KW-1185">Reference proteome</keyword>
<dbReference type="SUPFAM" id="SSF48726">
    <property type="entry name" value="Immunoglobulin"/>
    <property type="match status" value="1"/>
</dbReference>
<proteinExistence type="predicted"/>
<evidence type="ECO:0000259" key="7">
    <source>
        <dbReference type="PROSITE" id="PS50853"/>
    </source>
</evidence>
<dbReference type="CDD" id="cd00063">
    <property type="entry name" value="FN3"/>
    <property type="match status" value="1"/>
</dbReference>
<feature type="chain" id="PRO_5040912692" evidence="5">
    <location>
        <begin position="17"/>
        <end position="410"/>
    </location>
</feature>
<evidence type="ECO:0000256" key="5">
    <source>
        <dbReference type="SAM" id="SignalP"/>
    </source>
</evidence>
<feature type="transmembrane region" description="Helical" evidence="4">
    <location>
        <begin position="374"/>
        <end position="396"/>
    </location>
</feature>
<dbReference type="EMBL" id="MU826838">
    <property type="protein sequence ID" value="KAJ7372079.1"/>
    <property type="molecule type" value="Genomic_DNA"/>
</dbReference>
<keyword evidence="4" id="KW-0812">Transmembrane</keyword>
<evidence type="ECO:0000256" key="4">
    <source>
        <dbReference type="SAM" id="Phobius"/>
    </source>
</evidence>
<dbReference type="InterPro" id="IPR003961">
    <property type="entry name" value="FN3_dom"/>
</dbReference>
<dbReference type="SUPFAM" id="SSF49265">
    <property type="entry name" value="Fibronectin type III"/>
    <property type="match status" value="1"/>
</dbReference>
<dbReference type="Gene3D" id="2.60.40.10">
    <property type="entry name" value="Immunoglobulins"/>
    <property type="match status" value="3"/>
</dbReference>
<keyword evidence="2" id="KW-1015">Disulfide bond</keyword>
<reference evidence="8" key="1">
    <citation type="submission" date="2023-01" db="EMBL/GenBank/DDBJ databases">
        <title>Genome assembly of the deep-sea coral Lophelia pertusa.</title>
        <authorList>
            <person name="Herrera S."/>
            <person name="Cordes E."/>
        </authorList>
    </citation>
    <scope>NUCLEOTIDE SEQUENCE</scope>
    <source>
        <strain evidence="8">USNM1676648</strain>
        <tissue evidence="8">Polyp</tissue>
    </source>
</reference>
<dbReference type="InterPro" id="IPR007110">
    <property type="entry name" value="Ig-like_dom"/>
</dbReference>
<dbReference type="SMART" id="SM00408">
    <property type="entry name" value="IGc2"/>
    <property type="match status" value="1"/>
</dbReference>
<dbReference type="InterPro" id="IPR013783">
    <property type="entry name" value="Ig-like_fold"/>
</dbReference>
<dbReference type="InterPro" id="IPR003598">
    <property type="entry name" value="Ig_sub2"/>
</dbReference>
<dbReference type="PANTHER" id="PTHR44170:SF6">
    <property type="entry name" value="CONTACTIN"/>
    <property type="match status" value="1"/>
</dbReference>
<feature type="signal peptide" evidence="5">
    <location>
        <begin position="1"/>
        <end position="16"/>
    </location>
</feature>
<dbReference type="PANTHER" id="PTHR44170">
    <property type="entry name" value="PROTEIN SIDEKICK"/>
    <property type="match status" value="1"/>
</dbReference>
<evidence type="ECO:0000313" key="9">
    <source>
        <dbReference type="Proteomes" id="UP001163046"/>
    </source>
</evidence>
<feature type="compositionally biased region" description="Basic and acidic residues" evidence="3">
    <location>
        <begin position="342"/>
        <end position="353"/>
    </location>
</feature>
<accession>A0A9W9Z0I0</accession>
<dbReference type="GO" id="GO:0016020">
    <property type="term" value="C:membrane"/>
    <property type="evidence" value="ECO:0007669"/>
    <property type="project" value="UniProtKB-SubCell"/>
</dbReference>
<gene>
    <name evidence="8" type="ORF">OS493_020503</name>
</gene>
<dbReference type="InterPro" id="IPR036179">
    <property type="entry name" value="Ig-like_dom_sf"/>
</dbReference>
<evidence type="ECO:0000313" key="8">
    <source>
        <dbReference type="EMBL" id="KAJ7372079.1"/>
    </source>
</evidence>
<keyword evidence="4" id="KW-0472">Membrane</keyword>
<evidence type="ECO:0000259" key="6">
    <source>
        <dbReference type="PROSITE" id="PS50835"/>
    </source>
</evidence>
<feature type="domain" description="Ig-like" evidence="6">
    <location>
        <begin position="153"/>
        <end position="231"/>
    </location>
</feature>
<feature type="domain" description="Fibronectin type-III" evidence="7">
    <location>
        <begin position="235"/>
        <end position="338"/>
    </location>
</feature>
<dbReference type="SMART" id="SM00409">
    <property type="entry name" value="IG"/>
    <property type="match status" value="2"/>
</dbReference>
<dbReference type="InterPro" id="IPR036116">
    <property type="entry name" value="FN3_sf"/>
</dbReference>
<organism evidence="8 9">
    <name type="scientific">Desmophyllum pertusum</name>
    <dbReference type="NCBI Taxonomy" id="174260"/>
    <lineage>
        <taxon>Eukaryota</taxon>
        <taxon>Metazoa</taxon>
        <taxon>Cnidaria</taxon>
        <taxon>Anthozoa</taxon>
        <taxon>Hexacorallia</taxon>
        <taxon>Scleractinia</taxon>
        <taxon>Caryophylliina</taxon>
        <taxon>Caryophylliidae</taxon>
        <taxon>Desmophyllum</taxon>
    </lineage>
</organism>
<dbReference type="AlphaFoldDB" id="A0A9W9Z0I0"/>
<dbReference type="OrthoDB" id="5954448at2759"/>
<comment type="caution">
    <text evidence="8">The sequence shown here is derived from an EMBL/GenBank/DDBJ whole genome shotgun (WGS) entry which is preliminary data.</text>
</comment>
<sequence length="410" mass="46254">MGFWYSLLMTLVLVLSSDVPPSIVFTSGGKPQKIISAPDKPTRVFIGDNVSLSWRYYHPNHFTLYEVVFGIWGADLLSTKLVAVNANGFHKIRKGYESKVSWAGNLTSSLAVFVLYNVQPADGKKLYGIHVEYHSHTPLTDGVRLQVEAKHLPSITYVTTPSLLRIGQYVSLNCTASGVSPIHVTWYKGPKVLASGISEAVFALKNIIDEDWGEFLCVAKNFAGEDKKSVILRILPESPKILNTKKKIYDASWTLRWSAVNSEGHRVTSYTVWHRVVHVARDNITREKPWLRENMTGLIYHKELAADTPYMFAVTAWNRWGESLLETDKILFISTDFPDRNSKKTDQTLHTEPETSVMPSSSNKKAVSMSKTEVLYSVPAGILFLLLLVVLASYFIRRKRLRDEENNTSK</sequence>
<keyword evidence="5" id="KW-0732">Signal</keyword>
<dbReference type="InterPro" id="IPR003599">
    <property type="entry name" value="Ig_sub"/>
</dbReference>
<evidence type="ECO:0000256" key="3">
    <source>
        <dbReference type="SAM" id="MobiDB-lite"/>
    </source>
</evidence>
<dbReference type="PROSITE" id="PS50853">
    <property type="entry name" value="FN3"/>
    <property type="match status" value="1"/>
</dbReference>
<feature type="region of interest" description="Disordered" evidence="3">
    <location>
        <begin position="342"/>
        <end position="364"/>
    </location>
</feature>